<proteinExistence type="predicted"/>
<dbReference type="CDD" id="cd06462">
    <property type="entry name" value="Peptidase_S24_S26"/>
    <property type="match status" value="1"/>
</dbReference>
<organism evidence="1 2">
    <name type="scientific">Porphyromonas catoniae F0037</name>
    <dbReference type="NCBI Taxonomy" id="1127696"/>
    <lineage>
        <taxon>Bacteria</taxon>
        <taxon>Pseudomonadati</taxon>
        <taxon>Bacteroidota</taxon>
        <taxon>Bacteroidia</taxon>
        <taxon>Bacteroidales</taxon>
        <taxon>Porphyromonadaceae</taxon>
        <taxon>Porphyromonas</taxon>
    </lineage>
</organism>
<dbReference type="AlphaFoldDB" id="L1NHD3"/>
<evidence type="ECO:0000313" key="1">
    <source>
        <dbReference type="EMBL" id="EKY02736.1"/>
    </source>
</evidence>
<dbReference type="EMBL" id="AMEQ01000011">
    <property type="protein sequence ID" value="EKY02736.1"/>
    <property type="molecule type" value="Genomic_DNA"/>
</dbReference>
<dbReference type="eggNOG" id="COG0681">
    <property type="taxonomic scope" value="Bacteria"/>
</dbReference>
<comment type="caution">
    <text evidence="1">The sequence shown here is derived from an EMBL/GenBank/DDBJ whole genome shotgun (WGS) entry which is preliminary data.</text>
</comment>
<evidence type="ECO:0008006" key="3">
    <source>
        <dbReference type="Google" id="ProtNLM"/>
    </source>
</evidence>
<protein>
    <recommendedName>
        <fullName evidence="3">Peptidase S24/S26A/S26B/S26C domain-containing protein</fullName>
    </recommendedName>
</protein>
<accession>L1NHD3</accession>
<dbReference type="STRING" id="1127696.HMPREF9134_00280"/>
<dbReference type="PATRIC" id="fig|1127696.3.peg.231"/>
<dbReference type="SUPFAM" id="SSF51306">
    <property type="entry name" value="LexA/Signal peptidase"/>
    <property type="match status" value="1"/>
</dbReference>
<dbReference type="Proteomes" id="UP000010408">
    <property type="component" value="Unassembled WGS sequence"/>
</dbReference>
<dbReference type="HOGENOM" id="CLU_126496_1_0_10"/>
<dbReference type="InterPro" id="IPR036286">
    <property type="entry name" value="LexA/Signal_pep-like_sf"/>
</dbReference>
<name>L1NHD3_9PORP</name>
<dbReference type="RefSeq" id="WP_005468418.1">
    <property type="nucleotide sequence ID" value="NZ_KB291042.1"/>
</dbReference>
<gene>
    <name evidence="1" type="ORF">HMPREF9134_00280</name>
</gene>
<reference evidence="1 2" key="1">
    <citation type="submission" date="2012-05" db="EMBL/GenBank/DDBJ databases">
        <authorList>
            <person name="Weinstock G."/>
            <person name="Sodergren E."/>
            <person name="Lobos E.A."/>
            <person name="Fulton L."/>
            <person name="Fulton R."/>
            <person name="Courtney L."/>
            <person name="Fronick C."/>
            <person name="O'Laughlin M."/>
            <person name="Godfrey J."/>
            <person name="Wilson R.M."/>
            <person name="Miner T."/>
            <person name="Farmer C."/>
            <person name="Delehaunty K."/>
            <person name="Cordes M."/>
            <person name="Minx P."/>
            <person name="Tomlinson C."/>
            <person name="Chen J."/>
            <person name="Wollam A."/>
            <person name="Pepin K.H."/>
            <person name="Bhonagiri V."/>
            <person name="Zhang X."/>
            <person name="Suruliraj S."/>
            <person name="Warren W."/>
            <person name="Mitreva M."/>
            <person name="Mardis E.R."/>
            <person name="Wilson R.K."/>
        </authorList>
    </citation>
    <scope>NUCLEOTIDE SEQUENCE [LARGE SCALE GENOMIC DNA]</scope>
    <source>
        <strain evidence="1 2">F0037</strain>
    </source>
</reference>
<evidence type="ECO:0000313" key="2">
    <source>
        <dbReference type="Proteomes" id="UP000010408"/>
    </source>
</evidence>
<sequence length="162" mass="18758">MAGLIEKDGKQSTMTVDSDVFFHEILARVNSGKRVKIRAKGSSMLPLVRSTKDVIFLSALTPDSIQEGRLLLVRIPRGYVLHRVEHVEGRRITLRGDGNPYQRERCTPDQVLAEATAVQRGKRLIELGSRLWWRYEHLWPKNDLVRRICLALYRRTLLRWGL</sequence>